<dbReference type="GO" id="GO:0031267">
    <property type="term" value="F:small GTPase binding"/>
    <property type="evidence" value="ECO:0007669"/>
    <property type="project" value="InterPro"/>
</dbReference>
<evidence type="ECO:0000256" key="3">
    <source>
        <dbReference type="ARBA" id="ARBA00023242"/>
    </source>
</evidence>
<comment type="caution">
    <text evidence="5">The sequence shown here is derived from an EMBL/GenBank/DDBJ whole genome shotgun (WGS) entry which is preliminary data.</text>
</comment>
<proteinExistence type="predicted"/>
<dbReference type="GO" id="GO:0005829">
    <property type="term" value="C:cytosol"/>
    <property type="evidence" value="ECO:0007669"/>
    <property type="project" value="TreeGrafter"/>
</dbReference>
<accession>A0A1J4K2R6</accession>
<evidence type="ECO:0000259" key="4">
    <source>
        <dbReference type="PROSITE" id="PS50166"/>
    </source>
</evidence>
<keyword evidence="3" id="KW-0539">Nucleus</keyword>
<dbReference type="GeneID" id="94827424"/>
<name>A0A1J4K2R6_9EUKA</name>
<dbReference type="InterPro" id="IPR016024">
    <property type="entry name" value="ARM-type_fold"/>
</dbReference>
<dbReference type="PROSITE" id="PS50166">
    <property type="entry name" value="IMPORTIN_B_NT"/>
    <property type="match status" value="1"/>
</dbReference>
<dbReference type="PANTHER" id="PTHR10997">
    <property type="entry name" value="IMPORTIN-7, 8, 11"/>
    <property type="match status" value="1"/>
</dbReference>
<gene>
    <name evidence="5" type="ORF">TRFO_05809</name>
</gene>
<dbReference type="InterPro" id="IPR001494">
    <property type="entry name" value="Importin-beta_N"/>
</dbReference>
<organism evidence="5 6">
    <name type="scientific">Tritrichomonas foetus</name>
    <dbReference type="NCBI Taxonomy" id="1144522"/>
    <lineage>
        <taxon>Eukaryota</taxon>
        <taxon>Metamonada</taxon>
        <taxon>Parabasalia</taxon>
        <taxon>Tritrichomonadida</taxon>
        <taxon>Tritrichomonadidae</taxon>
        <taxon>Tritrichomonas</taxon>
    </lineage>
</organism>
<reference evidence="5" key="1">
    <citation type="submission" date="2016-10" db="EMBL/GenBank/DDBJ databases">
        <authorList>
            <person name="Benchimol M."/>
            <person name="Almeida L.G."/>
            <person name="Vasconcelos A.T."/>
            <person name="Perreira-Neves A."/>
            <person name="Rosa I.A."/>
            <person name="Tasca T."/>
            <person name="Bogo M.R."/>
            <person name="de Souza W."/>
        </authorList>
    </citation>
    <scope>NUCLEOTIDE SEQUENCE [LARGE SCALE GENOMIC DNA]</scope>
    <source>
        <strain evidence="5">K</strain>
    </source>
</reference>
<evidence type="ECO:0000313" key="6">
    <source>
        <dbReference type="Proteomes" id="UP000179807"/>
    </source>
</evidence>
<feature type="domain" description="Importin N-terminal" evidence="4">
    <location>
        <begin position="24"/>
        <end position="92"/>
    </location>
</feature>
<dbReference type="Gene3D" id="1.25.10.10">
    <property type="entry name" value="Leucine-rich Repeat Variant"/>
    <property type="match status" value="1"/>
</dbReference>
<dbReference type="AlphaFoldDB" id="A0A1J4K2R6"/>
<dbReference type="SMART" id="SM00913">
    <property type="entry name" value="IBN_N"/>
    <property type="match status" value="1"/>
</dbReference>
<keyword evidence="2" id="KW-0813">Transport</keyword>
<dbReference type="Pfam" id="PF03810">
    <property type="entry name" value="IBN_N"/>
    <property type="match status" value="1"/>
</dbReference>
<sequence length="901" mass="104314">MEEEIVQILYKAFASTNNEGPREAKEVLDSYTTNPNFFAALFNIIRNQQLPYSIRQSGISELKRQIVTNWQEVFSPEFKKVILDNFPLLILNIEPLYRKNMVALTNALVALSFEGYFWNFWVKLIKDFLTKDESHVFACSMILRSSLMCIYKTYQNVFHESEAYRNSQFMPFLHSIFSQITTIFVSAELELKTCLLKVVHRAILIDKNLFRDPTPPHNLTPTFMPYVESVAFITQNLANIPLNSLFLSFLVRLISIFTYTVNCMEAIPRSDELILLSSNLLFAQWENGANKQKLITTFFLLLSRHSGKPFWKANLLPKLPEMIQNVFIPFFSLDQEAVYQAYNDPTAFITDYHVDDVGQNDFPICSAFCALREICKENIVELQPLLFQILTDSYQNFLTTNNSASLYSAFHLCSSYFSIIYTYYFEQTAQFLQSIFPALQSSDPLVQSSILLLLSQTNPYNDKEEKSSSDNRISTNPNYIQIAISLLDSNHPLVKYFAIFTVYKLLELPANNDDLHEAVKIVCIPNALKIVELIISYSAEYGWPDLSTVISTFVKDRNILPILIQHIPMLVDSIFNMAKHYIETREVQNAHDLDKVFNSLVNLIDQLGESPEICDSACKLAYERLKQNFPIFIKESSIYELINIILVKSPNYYDEYNELYPLLVNALNQLDSSSTLIIGDISFLFHNLMIRSPTYMMNYKDQLLQYANFLINLSWDETTFVFLAALIGLLGTQCPLELISVSMNILVDTDENPFLISNADYRSYIEYFCVAIQYFPNFILENYSDFVFECMEEAFNVIDQACILVIIGNMIPPDFRNTILNSIFQISPTDIFDEEDVDDLNFEKEFNCVILEPLPAFSKTHFFSLFIEYIRGLFSTDPNFINMFPPQNHQRIQQYLNYQNY</sequence>
<dbReference type="InterPro" id="IPR011989">
    <property type="entry name" value="ARM-like"/>
</dbReference>
<evidence type="ECO:0000256" key="1">
    <source>
        <dbReference type="ARBA" id="ARBA00004123"/>
    </source>
</evidence>
<comment type="subcellular location">
    <subcellularLocation>
        <location evidence="1">Nucleus</location>
    </subcellularLocation>
</comment>
<keyword evidence="6" id="KW-1185">Reference proteome</keyword>
<dbReference type="VEuPathDB" id="TrichDB:TRFO_05809"/>
<dbReference type="RefSeq" id="XP_068358815.1">
    <property type="nucleotide sequence ID" value="XM_068492720.1"/>
</dbReference>
<dbReference type="Proteomes" id="UP000179807">
    <property type="component" value="Unassembled WGS sequence"/>
</dbReference>
<evidence type="ECO:0000313" key="5">
    <source>
        <dbReference type="EMBL" id="OHT05679.1"/>
    </source>
</evidence>
<dbReference type="SUPFAM" id="SSF48371">
    <property type="entry name" value="ARM repeat"/>
    <property type="match status" value="1"/>
</dbReference>
<dbReference type="GO" id="GO:0006606">
    <property type="term" value="P:protein import into nucleus"/>
    <property type="evidence" value="ECO:0007669"/>
    <property type="project" value="TreeGrafter"/>
</dbReference>
<dbReference type="EMBL" id="MLAK01000749">
    <property type="protein sequence ID" value="OHT05679.1"/>
    <property type="molecule type" value="Genomic_DNA"/>
</dbReference>
<evidence type="ECO:0000256" key="2">
    <source>
        <dbReference type="ARBA" id="ARBA00022448"/>
    </source>
</evidence>
<dbReference type="GO" id="GO:0005635">
    <property type="term" value="C:nuclear envelope"/>
    <property type="evidence" value="ECO:0007669"/>
    <property type="project" value="TreeGrafter"/>
</dbReference>
<protein>
    <recommendedName>
        <fullName evidence="4">Importin N-terminal domain-containing protein</fullName>
    </recommendedName>
</protein>